<dbReference type="Proteomes" id="UP000320813">
    <property type="component" value="Unassembled WGS sequence"/>
</dbReference>
<dbReference type="InterPro" id="IPR022838">
    <property type="entry name" value="GTP_cyclohydrolase_FolE2"/>
</dbReference>
<dbReference type="InterPro" id="IPR003801">
    <property type="entry name" value="GTP_cyclohydrolase_FolE2/MptA"/>
</dbReference>
<dbReference type="HAMAP" id="MF_01527_B">
    <property type="entry name" value="GTP_cyclohydrol_B"/>
    <property type="match status" value="1"/>
</dbReference>
<dbReference type="PANTHER" id="PTHR36445:SF1">
    <property type="entry name" value="GTP CYCLOHYDROLASE MPTA"/>
    <property type="match status" value="1"/>
</dbReference>
<dbReference type="Pfam" id="PF02649">
    <property type="entry name" value="GCHY-1"/>
    <property type="match status" value="2"/>
</dbReference>
<dbReference type="PANTHER" id="PTHR36445">
    <property type="entry name" value="GTP CYCLOHYDROLASE MPTA"/>
    <property type="match status" value="1"/>
</dbReference>
<evidence type="ECO:0000313" key="4">
    <source>
        <dbReference type="Proteomes" id="UP000320813"/>
    </source>
</evidence>
<dbReference type="GO" id="GO:0046654">
    <property type="term" value="P:tetrahydrofolate biosynthetic process"/>
    <property type="evidence" value="ECO:0007669"/>
    <property type="project" value="UniProtKB-UniRule"/>
</dbReference>
<dbReference type="EC" id="3.5.4.16" evidence="2"/>
<feature type="site" description="May be catalytically important" evidence="2">
    <location>
        <position position="170"/>
    </location>
</feature>
<sequence>MIDVQNSKDKRGIAIDKVGIKNLSYPIAVLDKKKSLQHTIANINMYVDLPHYFKGTHMSRFLEVLNEHMGEISIVSFPDILRKIKKVLNAGSASVEMEFPYFIEKTAPVSRKKSLMEYVCYYNGTIKNKARNDKSEKVSDFKSDTFSAGIEENEESVIKIGVKVPINTLCPCSKEISKYGAHNQRGVVSVSVEFSKLIWFEDIIEDVESCASSPIYSLLKRSDERYLTEHAYENPRFVEDVVRCVAGILKENKDIKWYKVEAENFESIHNHNAYAMIEG</sequence>
<name>A0A519BA88_9DELT</name>
<evidence type="ECO:0000256" key="1">
    <source>
        <dbReference type="ARBA" id="ARBA00022801"/>
    </source>
</evidence>
<comment type="similarity">
    <text evidence="2">Belongs to the GTP cyclohydrolase IV family.</text>
</comment>
<evidence type="ECO:0000256" key="2">
    <source>
        <dbReference type="HAMAP-Rule" id="MF_01527"/>
    </source>
</evidence>
<accession>A0A519BA88</accession>
<reference evidence="3 4" key="1">
    <citation type="submission" date="2019-01" db="EMBL/GenBank/DDBJ databases">
        <title>Insights into ecological role of a new deltaproteobacterial order Candidatus Sinidesulfobacterales (Sva0485) by metagenomics and metatranscriptomics.</title>
        <authorList>
            <person name="Tan S."/>
            <person name="Liu J."/>
            <person name="Fang Y."/>
            <person name="Hedlund B.P."/>
            <person name="Lian Z.H."/>
            <person name="Huang L.Y."/>
            <person name="Li J.T."/>
            <person name="Huang L.N."/>
            <person name="Li W.J."/>
            <person name="Jiang H.C."/>
            <person name="Dong H.L."/>
            <person name="Shu W.S."/>
        </authorList>
    </citation>
    <scope>NUCLEOTIDE SEQUENCE [LARGE SCALE GENOMIC DNA]</scope>
    <source>
        <strain evidence="3">AP3</strain>
    </source>
</reference>
<protein>
    <recommendedName>
        <fullName evidence="2">GTP cyclohydrolase FolE2</fullName>
        <ecNumber evidence="2">3.5.4.16</ecNumber>
    </recommendedName>
</protein>
<comment type="function">
    <text evidence="2">Converts GTP to 7,8-dihydroneopterin triphosphate.</text>
</comment>
<dbReference type="GO" id="GO:0003934">
    <property type="term" value="F:GTP cyclohydrolase I activity"/>
    <property type="evidence" value="ECO:0007669"/>
    <property type="project" value="UniProtKB-UniRule"/>
</dbReference>
<proteinExistence type="inferred from homology"/>
<keyword evidence="1 2" id="KW-0378">Hydrolase</keyword>
<gene>
    <name evidence="2" type="primary">folE2</name>
    <name evidence="3" type="ORF">EVJ47_07455</name>
</gene>
<dbReference type="NCBIfam" id="NF010200">
    <property type="entry name" value="PRK13674.1-1"/>
    <property type="match status" value="1"/>
</dbReference>
<dbReference type="Gene3D" id="3.10.270.10">
    <property type="entry name" value="Urate Oxidase"/>
    <property type="match status" value="1"/>
</dbReference>
<dbReference type="AlphaFoldDB" id="A0A519BA88"/>
<dbReference type="UniPathway" id="UPA00848">
    <property type="reaction ID" value="UER00151"/>
</dbReference>
<comment type="catalytic activity">
    <reaction evidence="2">
        <text>GTP + H2O = 7,8-dihydroneopterin 3'-triphosphate + formate + H(+)</text>
        <dbReference type="Rhea" id="RHEA:17473"/>
        <dbReference type="ChEBI" id="CHEBI:15377"/>
        <dbReference type="ChEBI" id="CHEBI:15378"/>
        <dbReference type="ChEBI" id="CHEBI:15740"/>
        <dbReference type="ChEBI" id="CHEBI:37565"/>
        <dbReference type="ChEBI" id="CHEBI:58462"/>
        <dbReference type="EC" id="3.5.4.16"/>
    </reaction>
</comment>
<organism evidence="3 4">
    <name type="scientific">Candidatus Acidulodesulfobacterium ferriphilum</name>
    <dbReference type="NCBI Taxonomy" id="2597223"/>
    <lineage>
        <taxon>Bacteria</taxon>
        <taxon>Deltaproteobacteria</taxon>
        <taxon>Candidatus Acidulodesulfobacterales</taxon>
        <taxon>Candidatus Acidulodesulfobacterium</taxon>
    </lineage>
</organism>
<comment type="pathway">
    <text evidence="2">Cofactor biosynthesis; 7,8-dihydroneopterin triphosphate biosynthesis; 7,8-dihydroneopterin triphosphate from GTP: step 1/1.</text>
</comment>
<comment type="caution">
    <text evidence="3">The sequence shown here is derived from an EMBL/GenBank/DDBJ whole genome shotgun (WGS) entry which is preliminary data.</text>
</comment>
<evidence type="ECO:0000313" key="3">
    <source>
        <dbReference type="EMBL" id="RZD14197.1"/>
    </source>
</evidence>
<dbReference type="EMBL" id="SGBD01000004">
    <property type="protein sequence ID" value="RZD14197.1"/>
    <property type="molecule type" value="Genomic_DNA"/>
</dbReference>